<dbReference type="InterPro" id="IPR032727">
    <property type="entry name" value="CLAMP"/>
</dbReference>
<feature type="compositionally biased region" description="Acidic residues" evidence="1">
    <location>
        <begin position="1"/>
        <end position="15"/>
    </location>
</feature>
<organism evidence="2 3">
    <name type="scientific">Chloropicon roscoffensis</name>
    <dbReference type="NCBI Taxonomy" id="1461544"/>
    <lineage>
        <taxon>Eukaryota</taxon>
        <taxon>Viridiplantae</taxon>
        <taxon>Chlorophyta</taxon>
        <taxon>Chloropicophyceae</taxon>
        <taxon>Chloropicales</taxon>
        <taxon>Chloropicaceae</taxon>
        <taxon>Chloropicon</taxon>
    </lineage>
</organism>
<proteinExistence type="predicted"/>
<feature type="region of interest" description="Disordered" evidence="1">
    <location>
        <begin position="1"/>
        <end position="22"/>
    </location>
</feature>
<keyword evidence="2" id="KW-0282">Flagellum</keyword>
<evidence type="ECO:0000313" key="2">
    <source>
        <dbReference type="EMBL" id="WZN65853.1"/>
    </source>
</evidence>
<protein>
    <submittedName>
        <fullName evidence="2">Flagellar C1a complex subunit C1a-32</fullName>
    </submittedName>
</protein>
<keyword evidence="2" id="KW-0969">Cilium</keyword>
<evidence type="ECO:0000256" key="1">
    <source>
        <dbReference type="SAM" id="MobiDB-lite"/>
    </source>
</evidence>
<dbReference type="EMBL" id="CP151513">
    <property type="protein sequence ID" value="WZN65853.1"/>
    <property type="molecule type" value="Genomic_DNA"/>
</dbReference>
<dbReference type="AlphaFoldDB" id="A0AAX4PIH7"/>
<keyword evidence="2" id="KW-0966">Cell projection</keyword>
<dbReference type="Proteomes" id="UP001472866">
    <property type="component" value="Chromosome 13"/>
</dbReference>
<evidence type="ECO:0000313" key="3">
    <source>
        <dbReference type="Proteomes" id="UP001472866"/>
    </source>
</evidence>
<reference evidence="2 3" key="1">
    <citation type="submission" date="2024-03" db="EMBL/GenBank/DDBJ databases">
        <title>Complete genome sequence of the green alga Chloropicon roscoffensis RCC1871.</title>
        <authorList>
            <person name="Lemieux C."/>
            <person name="Pombert J.-F."/>
            <person name="Otis C."/>
            <person name="Turmel M."/>
        </authorList>
    </citation>
    <scope>NUCLEOTIDE SEQUENCE [LARGE SCALE GENOMIC DNA]</scope>
    <source>
        <strain evidence="2 3">RCC1871</strain>
    </source>
</reference>
<keyword evidence="3" id="KW-1185">Reference proteome</keyword>
<feature type="compositionally biased region" description="Acidic residues" evidence="1">
    <location>
        <begin position="182"/>
        <end position="224"/>
    </location>
</feature>
<dbReference type="Pfam" id="PF14769">
    <property type="entry name" value="CLAMP"/>
    <property type="match status" value="1"/>
</dbReference>
<dbReference type="PANTHER" id="PTHR28457:SF4">
    <property type="entry name" value="CRAL-TRIO DOMAIN-CONTAINING PROTEIN"/>
    <property type="match status" value="1"/>
</dbReference>
<feature type="region of interest" description="Disordered" evidence="1">
    <location>
        <begin position="172"/>
        <end position="234"/>
    </location>
</feature>
<accession>A0AAX4PIH7</accession>
<name>A0AAX4PIH7_9CHLO</name>
<gene>
    <name evidence="2" type="ORF">HKI87_13g74150</name>
</gene>
<dbReference type="PANTHER" id="PTHR28457">
    <property type="entry name" value="COILED-COIL DOMAIN-CONTAINING PROTEIN 189"/>
    <property type="match status" value="1"/>
</dbReference>
<sequence>MAEPEVEVPQEEGGEEAQAPPPTFDVEAIETFYGDNIEGSDAVEFIASKLGFTEYTTNVKEAIQAELHEHILTYSKTCGLSAEQTAAFIGLFTTIIDSMKEGKSQGETEKTTKVAITGMCETVPNFNSTVVKFMLEFLAQTVFQHYNLYSHVYRLPQREQDEVNVTLEVETARIPPLSSGELEVEPEEEPENQGEEEVAEGVEEGAEEAEPADGAEEPAEEEEPNPVNEVIESEIERRVSEAKSKMEAMYAEREEQLLAKIREMTGELGEQAIKELGL</sequence>